<sequence>MKEPKSGRREWYAALTRAAIVDVARVQFVERGFEETSVDDIAEGAQVSKGAVYHHFKDKQEIFIDVYREATKGIIEDVVKVLVDVPVGSWERIEAAASAVTRGYTNQAEPRSLVRQVMGVLGAERTQELEGELALPLIRTLLQEADEADLLSDVSIETASQLIFRVLCESSLLIANSDNPGKASAEVEVVMLSMFAGLRN</sequence>
<evidence type="ECO:0000259" key="6">
    <source>
        <dbReference type="PROSITE" id="PS50977"/>
    </source>
</evidence>
<dbReference type="EMBL" id="AP018165">
    <property type="protein sequence ID" value="BAX97815.1"/>
    <property type="molecule type" value="Genomic_DNA"/>
</dbReference>
<dbReference type="InterPro" id="IPR049484">
    <property type="entry name" value="Rv0078-like_C"/>
</dbReference>
<feature type="DNA-binding region" description="H-T-H motif" evidence="5">
    <location>
        <begin position="37"/>
        <end position="56"/>
    </location>
</feature>
<dbReference type="RefSeq" id="WP_096501550.1">
    <property type="nucleotide sequence ID" value="NZ_AP018165.1"/>
</dbReference>
<keyword evidence="3 5" id="KW-0238">DNA-binding</keyword>
<dbReference type="InterPro" id="IPR023772">
    <property type="entry name" value="DNA-bd_HTH_TetR-type_CS"/>
</dbReference>
<comment type="subunit">
    <text evidence="1">Homodimer.</text>
</comment>
<evidence type="ECO:0000256" key="5">
    <source>
        <dbReference type="PROSITE-ProRule" id="PRU00335"/>
    </source>
</evidence>
<keyword evidence="2" id="KW-0805">Transcription regulation</keyword>
<dbReference type="InterPro" id="IPR050109">
    <property type="entry name" value="HTH-type_TetR-like_transc_reg"/>
</dbReference>
<evidence type="ECO:0000313" key="8">
    <source>
        <dbReference type="Proteomes" id="UP000217954"/>
    </source>
</evidence>
<dbReference type="Gene3D" id="1.10.357.10">
    <property type="entry name" value="Tetracycline Repressor, domain 2"/>
    <property type="match status" value="1"/>
</dbReference>
<dbReference type="Proteomes" id="UP000217954">
    <property type="component" value="Chromosome"/>
</dbReference>
<proteinExistence type="predicted"/>
<name>A0A1Z4EXX5_9MYCO</name>
<dbReference type="SUPFAM" id="SSF46689">
    <property type="entry name" value="Homeodomain-like"/>
    <property type="match status" value="1"/>
</dbReference>
<dbReference type="PANTHER" id="PTHR30055:SF226">
    <property type="entry name" value="HTH-TYPE TRANSCRIPTIONAL REGULATOR PKSA"/>
    <property type="match status" value="1"/>
</dbReference>
<evidence type="ECO:0000313" key="7">
    <source>
        <dbReference type="EMBL" id="BAX97815.1"/>
    </source>
</evidence>
<keyword evidence="4" id="KW-0804">Transcription</keyword>
<dbReference type="Pfam" id="PF21351">
    <property type="entry name" value="TetR_C_41"/>
    <property type="match status" value="1"/>
</dbReference>
<feature type="domain" description="HTH tetR-type" evidence="6">
    <location>
        <begin position="14"/>
        <end position="74"/>
    </location>
</feature>
<evidence type="ECO:0000256" key="2">
    <source>
        <dbReference type="ARBA" id="ARBA00023015"/>
    </source>
</evidence>
<protein>
    <submittedName>
        <fullName evidence="7">Putative transcriptional regulator, TetR</fullName>
    </submittedName>
</protein>
<reference evidence="7 8" key="2">
    <citation type="journal article" date="2017" name="Int. J. Syst. Evol. Microbiol.">
        <title>Mycobacterium stephanolepidis sp. nov., a rapidly growing species related to Mycobacterium chelonae, isolated from marine teleost fish, Stephanolepis cirrhifer.</title>
        <authorList>
            <person name="Fukano H."/>
            <person name="Wada S."/>
            <person name="Kurata O."/>
            <person name="Katayama K."/>
            <person name="Fujiwara N."/>
            <person name="Hoshino Y."/>
        </authorList>
    </citation>
    <scope>NUCLEOTIDE SEQUENCE [LARGE SCALE GENOMIC DNA]</scope>
    <source>
        <strain evidence="7 8">NJB0901</strain>
    </source>
</reference>
<keyword evidence="8" id="KW-1185">Reference proteome</keyword>
<dbReference type="PRINTS" id="PR00455">
    <property type="entry name" value="HTHTETR"/>
</dbReference>
<dbReference type="AlphaFoldDB" id="A0A1Z4EXX5"/>
<dbReference type="GO" id="GO:0045892">
    <property type="term" value="P:negative regulation of DNA-templated transcription"/>
    <property type="evidence" value="ECO:0007669"/>
    <property type="project" value="UniProtKB-ARBA"/>
</dbReference>
<reference evidence="8" key="1">
    <citation type="journal article" date="2017" name="Genome Announc.">
        <title>Complete Genome Sequence of Mycobacterium stephanolepidis.</title>
        <authorList>
            <person name="Fukano H."/>
            <person name="Yoshida M."/>
            <person name="Katayama Y."/>
            <person name="Omatsu T."/>
            <person name="Mizutani T."/>
            <person name="Kurata O."/>
            <person name="Wada S."/>
            <person name="Hoshino Y."/>
        </authorList>
    </citation>
    <scope>NUCLEOTIDE SEQUENCE [LARGE SCALE GENOMIC DNA]</scope>
    <source>
        <strain evidence="8">NJB0901</strain>
    </source>
</reference>
<dbReference type="InterPro" id="IPR009057">
    <property type="entry name" value="Homeodomain-like_sf"/>
</dbReference>
<evidence type="ECO:0000256" key="1">
    <source>
        <dbReference type="ARBA" id="ARBA00011738"/>
    </source>
</evidence>
<dbReference type="PROSITE" id="PS50977">
    <property type="entry name" value="HTH_TETR_2"/>
    <property type="match status" value="1"/>
</dbReference>
<dbReference type="OrthoDB" id="9805134at2"/>
<dbReference type="InterPro" id="IPR001647">
    <property type="entry name" value="HTH_TetR"/>
</dbReference>
<organism evidence="7 8">
    <name type="scientific">[Mycobacterium] stephanolepidis</name>
    <dbReference type="NCBI Taxonomy" id="1520670"/>
    <lineage>
        <taxon>Bacteria</taxon>
        <taxon>Bacillati</taxon>
        <taxon>Actinomycetota</taxon>
        <taxon>Actinomycetes</taxon>
        <taxon>Mycobacteriales</taxon>
        <taxon>Mycobacteriaceae</taxon>
        <taxon>Mycobacteroides</taxon>
    </lineage>
</organism>
<dbReference type="Pfam" id="PF00440">
    <property type="entry name" value="TetR_N"/>
    <property type="match status" value="1"/>
</dbReference>
<dbReference type="GO" id="GO:0000976">
    <property type="term" value="F:transcription cis-regulatory region binding"/>
    <property type="evidence" value="ECO:0007669"/>
    <property type="project" value="TreeGrafter"/>
</dbReference>
<dbReference type="KEGG" id="mste:MSTE_02505"/>
<evidence type="ECO:0000256" key="3">
    <source>
        <dbReference type="ARBA" id="ARBA00023125"/>
    </source>
</evidence>
<dbReference type="PANTHER" id="PTHR30055">
    <property type="entry name" value="HTH-TYPE TRANSCRIPTIONAL REGULATOR RUTR"/>
    <property type="match status" value="1"/>
</dbReference>
<evidence type="ECO:0000256" key="4">
    <source>
        <dbReference type="ARBA" id="ARBA00023163"/>
    </source>
</evidence>
<dbReference type="PROSITE" id="PS01081">
    <property type="entry name" value="HTH_TETR_1"/>
    <property type="match status" value="1"/>
</dbReference>
<dbReference type="GO" id="GO:0003700">
    <property type="term" value="F:DNA-binding transcription factor activity"/>
    <property type="evidence" value="ECO:0007669"/>
    <property type="project" value="TreeGrafter"/>
</dbReference>
<dbReference type="FunFam" id="1.10.10.60:FF:000141">
    <property type="entry name" value="TetR family transcriptional regulator"/>
    <property type="match status" value="1"/>
</dbReference>
<gene>
    <name evidence="7" type="ORF">MSTE_02505</name>
</gene>
<accession>A0A1Z4EXX5</accession>